<evidence type="ECO:0000256" key="4">
    <source>
        <dbReference type="ARBA" id="ARBA00022552"/>
    </source>
</evidence>
<dbReference type="GO" id="GO:0003676">
    <property type="term" value="F:nucleic acid binding"/>
    <property type="evidence" value="ECO:0007669"/>
    <property type="project" value="InterPro"/>
</dbReference>
<evidence type="ECO:0000256" key="7">
    <source>
        <dbReference type="ARBA" id="ARBA00022806"/>
    </source>
</evidence>
<evidence type="ECO:0000256" key="1">
    <source>
        <dbReference type="ARBA" id="ARBA00004604"/>
    </source>
</evidence>
<name>A0A9N8F3P8_9STRA</name>
<keyword evidence="4" id="KW-0698">rRNA processing</keyword>
<dbReference type="SUPFAM" id="SSF52540">
    <property type="entry name" value="P-loop containing nucleoside triphosphate hydrolases"/>
    <property type="match status" value="1"/>
</dbReference>
<dbReference type="GO" id="GO:0016787">
    <property type="term" value="F:hydrolase activity"/>
    <property type="evidence" value="ECO:0007669"/>
    <property type="project" value="UniProtKB-KW"/>
</dbReference>
<dbReference type="InterPro" id="IPR011545">
    <property type="entry name" value="DEAD/DEAH_box_helicase_dom"/>
</dbReference>
<keyword evidence="6 12" id="KW-0378">Hydrolase</keyword>
<comment type="function">
    <text evidence="10">ATP-dependent RNA helicase required for 60S ribosomal subunit synthesis. Involved in efficient pre-rRNA processing, predominantly at site A3, which is necessary for the normal formation of 25S and 5.8S rRNAs.</text>
</comment>
<feature type="region of interest" description="Disordered" evidence="13">
    <location>
        <begin position="1"/>
        <end position="131"/>
    </location>
</feature>
<evidence type="ECO:0000256" key="13">
    <source>
        <dbReference type="SAM" id="MobiDB-lite"/>
    </source>
</evidence>
<evidence type="ECO:0000256" key="11">
    <source>
        <dbReference type="PROSITE-ProRule" id="PRU00552"/>
    </source>
</evidence>
<feature type="compositionally biased region" description="Basic and acidic residues" evidence="13">
    <location>
        <begin position="111"/>
        <end position="120"/>
    </location>
</feature>
<dbReference type="PROSITE" id="PS00039">
    <property type="entry name" value="DEAD_ATP_HELICASE"/>
    <property type="match status" value="1"/>
</dbReference>
<evidence type="ECO:0000259" key="15">
    <source>
        <dbReference type="PROSITE" id="PS51195"/>
    </source>
</evidence>
<evidence type="ECO:0000256" key="3">
    <source>
        <dbReference type="ARBA" id="ARBA00022517"/>
    </source>
</evidence>
<dbReference type="Pfam" id="PF00270">
    <property type="entry name" value="DEAD"/>
    <property type="match status" value="2"/>
</dbReference>
<dbReference type="OrthoDB" id="196131at2759"/>
<feature type="domain" description="DEAD-box RNA helicase Q" evidence="15">
    <location>
        <begin position="140"/>
        <end position="168"/>
    </location>
</feature>
<evidence type="ECO:0000256" key="9">
    <source>
        <dbReference type="ARBA" id="ARBA00023242"/>
    </source>
</evidence>
<keyword evidence="17" id="KW-1185">Reference proteome</keyword>
<dbReference type="GO" id="GO:0005524">
    <property type="term" value="F:ATP binding"/>
    <property type="evidence" value="ECO:0007669"/>
    <property type="project" value="UniProtKB-KW"/>
</dbReference>
<evidence type="ECO:0000256" key="8">
    <source>
        <dbReference type="ARBA" id="ARBA00022840"/>
    </source>
</evidence>
<dbReference type="CDD" id="cd00268">
    <property type="entry name" value="DEADc"/>
    <property type="match status" value="1"/>
</dbReference>
<evidence type="ECO:0000256" key="2">
    <source>
        <dbReference type="ARBA" id="ARBA00009334"/>
    </source>
</evidence>
<dbReference type="PROSITE" id="PS51195">
    <property type="entry name" value="Q_MOTIF"/>
    <property type="match status" value="1"/>
</dbReference>
<dbReference type="InterPro" id="IPR044742">
    <property type="entry name" value="DEAD/DEAH_RhlB"/>
</dbReference>
<accession>A0A9N8F3P8</accession>
<gene>
    <name evidence="16" type="ORF">SEMRO_3572_G349270.1</name>
</gene>
<dbReference type="Proteomes" id="UP001153069">
    <property type="component" value="Unassembled WGS sequence"/>
</dbReference>
<keyword evidence="7 12" id="KW-0347">Helicase</keyword>
<dbReference type="InterPro" id="IPR000629">
    <property type="entry name" value="RNA-helicase_DEAD-box_CS"/>
</dbReference>
<evidence type="ECO:0000259" key="14">
    <source>
        <dbReference type="PROSITE" id="PS51192"/>
    </source>
</evidence>
<keyword evidence="5 12" id="KW-0547">Nucleotide-binding</keyword>
<keyword evidence="9" id="KW-0539">Nucleus</keyword>
<dbReference type="InterPro" id="IPR027417">
    <property type="entry name" value="P-loop_NTPase"/>
</dbReference>
<dbReference type="GO" id="GO:0003724">
    <property type="term" value="F:RNA helicase activity"/>
    <property type="evidence" value="ECO:0007669"/>
    <property type="project" value="InterPro"/>
</dbReference>
<dbReference type="InterPro" id="IPR014014">
    <property type="entry name" value="RNA_helicase_DEAD_Q_motif"/>
</dbReference>
<keyword evidence="8 12" id="KW-0067">ATP-binding</keyword>
<feature type="compositionally biased region" description="Basic and acidic residues" evidence="13">
    <location>
        <begin position="92"/>
        <end position="102"/>
    </location>
</feature>
<comment type="caution">
    <text evidence="16">The sequence shown here is derived from an EMBL/GenBank/DDBJ whole genome shotgun (WGS) entry which is preliminary data.</text>
</comment>
<evidence type="ECO:0000256" key="10">
    <source>
        <dbReference type="ARBA" id="ARBA00037449"/>
    </source>
</evidence>
<feature type="compositionally biased region" description="Basic and acidic residues" evidence="13">
    <location>
        <begin position="38"/>
        <end position="63"/>
    </location>
</feature>
<feature type="short sequence motif" description="Q motif" evidence="11">
    <location>
        <begin position="140"/>
        <end position="168"/>
    </location>
</feature>
<dbReference type="Gene3D" id="3.40.50.300">
    <property type="entry name" value="P-loop containing nucleotide triphosphate hydrolases"/>
    <property type="match status" value="2"/>
</dbReference>
<organism evidence="16 17">
    <name type="scientific">Seminavis robusta</name>
    <dbReference type="NCBI Taxonomy" id="568900"/>
    <lineage>
        <taxon>Eukaryota</taxon>
        <taxon>Sar</taxon>
        <taxon>Stramenopiles</taxon>
        <taxon>Ochrophyta</taxon>
        <taxon>Bacillariophyta</taxon>
        <taxon>Bacillariophyceae</taxon>
        <taxon>Bacillariophycidae</taxon>
        <taxon>Naviculales</taxon>
        <taxon>Naviculaceae</taxon>
        <taxon>Seminavis</taxon>
    </lineage>
</organism>
<comment type="similarity">
    <text evidence="2">Belongs to the DEAD box helicase family. DDX5/DBP2 subfamily.</text>
</comment>
<feature type="domain" description="Helicase ATP-binding" evidence="14">
    <location>
        <begin position="171"/>
        <end position="313"/>
    </location>
</feature>
<protein>
    <submittedName>
        <fullName evidence="16">RNA helicase DBP2</fullName>
    </submittedName>
</protein>
<dbReference type="SMART" id="SM00487">
    <property type="entry name" value="DEXDc"/>
    <property type="match status" value="1"/>
</dbReference>
<dbReference type="AlphaFoldDB" id="A0A9N8F3P8"/>
<evidence type="ECO:0000313" key="16">
    <source>
        <dbReference type="EMBL" id="CAB9531465.1"/>
    </source>
</evidence>
<reference evidence="16" key="1">
    <citation type="submission" date="2020-06" db="EMBL/GenBank/DDBJ databases">
        <authorList>
            <consortium name="Plant Systems Biology data submission"/>
        </authorList>
    </citation>
    <scope>NUCLEOTIDE SEQUENCE</scope>
    <source>
        <strain evidence="16">D6</strain>
    </source>
</reference>
<evidence type="ECO:0000313" key="17">
    <source>
        <dbReference type="Proteomes" id="UP001153069"/>
    </source>
</evidence>
<dbReference type="PANTHER" id="PTHR47958">
    <property type="entry name" value="ATP-DEPENDENT RNA HELICASE DBP3"/>
    <property type="match status" value="1"/>
</dbReference>
<evidence type="ECO:0000256" key="5">
    <source>
        <dbReference type="ARBA" id="ARBA00022741"/>
    </source>
</evidence>
<proteinExistence type="inferred from homology"/>
<evidence type="ECO:0000256" key="12">
    <source>
        <dbReference type="RuleBase" id="RU000492"/>
    </source>
</evidence>
<feature type="compositionally biased region" description="Low complexity" evidence="13">
    <location>
        <begin position="69"/>
        <end position="83"/>
    </location>
</feature>
<evidence type="ECO:0000256" key="6">
    <source>
        <dbReference type="ARBA" id="ARBA00022801"/>
    </source>
</evidence>
<comment type="subcellular location">
    <subcellularLocation>
        <location evidence="1">Nucleus</location>
        <location evidence="1">Nucleolus</location>
    </subcellularLocation>
</comment>
<feature type="compositionally biased region" description="Basic and acidic residues" evidence="13">
    <location>
        <begin position="1"/>
        <end position="21"/>
    </location>
</feature>
<dbReference type="PROSITE" id="PS51192">
    <property type="entry name" value="HELICASE_ATP_BIND_1"/>
    <property type="match status" value="1"/>
</dbReference>
<sequence>MPESPSDKKERKARLKEEAKELGISYDEMKRRHKSRKREAEALESSEHKVEAQRMRSWSKGDENDGDASNNPSNSTSTTPTEEPSAKRRRTRSMDAAEEKAALAEQAKSTNPDEWRKEHSITVQGHGSHRGTTEIATPFFTFDQTPFHANIQRSFQQAGFERPSAIQAQAWPIAIQQTDMICIAKTGSGKTCGFLLPAFHQQLQLSDGKTTESSSRWSSRQTRATRAGTHTRIIQALERGVEVVIATPGRLNDLLEMRKADLSHIKYLVLDEADRMLDMGFEPQIRSIIEKDSHGTTDHCSFCHLHEKFKIGT</sequence>
<dbReference type="InterPro" id="IPR014001">
    <property type="entry name" value="Helicase_ATP-bd"/>
</dbReference>
<dbReference type="EMBL" id="CAICTM010003570">
    <property type="protein sequence ID" value="CAB9531465.1"/>
    <property type="molecule type" value="Genomic_DNA"/>
</dbReference>
<keyword evidence="3" id="KW-0690">Ribosome biogenesis</keyword>